<accession>H6Q6W9</accession>
<reference evidence="1 2" key="1">
    <citation type="journal article" date="2012" name="Stand. Genomic Sci.">
        <title>Complete genome sequence of Pyrobaculum oguniense.</title>
        <authorList>
            <person name="Bernick D.L."/>
            <person name="Karplus K."/>
            <person name="Lui L.M."/>
            <person name="Coker J.K."/>
            <person name="Murphy J.N."/>
            <person name="Chan P.P."/>
            <person name="Cozen A.E."/>
            <person name="Lowe T.M."/>
        </authorList>
    </citation>
    <scope>NUCLEOTIDE SEQUENCE [LARGE SCALE GENOMIC DNA]</scope>
    <source>
        <strain evidence="1 2">TE7</strain>
    </source>
</reference>
<dbReference type="HOGENOM" id="CLU_184186_0_0_2"/>
<organism evidence="1 2">
    <name type="scientific">Pyrobaculum oguniense (strain DSM 13380 / JCM 10595 / TE7)</name>
    <dbReference type="NCBI Taxonomy" id="698757"/>
    <lineage>
        <taxon>Archaea</taxon>
        <taxon>Thermoproteota</taxon>
        <taxon>Thermoprotei</taxon>
        <taxon>Thermoproteales</taxon>
        <taxon>Thermoproteaceae</taxon>
        <taxon>Pyrobaculum</taxon>
    </lineage>
</organism>
<dbReference type="STRING" id="698757.Pogu_0322"/>
<keyword evidence="2" id="KW-1185">Reference proteome</keyword>
<protein>
    <submittedName>
        <fullName evidence="1">Uncharacterized protein</fullName>
    </submittedName>
</protein>
<name>H6Q6W9_PYROT</name>
<proteinExistence type="predicted"/>
<gene>
    <name evidence="1" type="ordered locus">Pogu_0322</name>
</gene>
<evidence type="ECO:0000313" key="1">
    <source>
        <dbReference type="EMBL" id="AFA38349.1"/>
    </source>
</evidence>
<evidence type="ECO:0000313" key="2">
    <source>
        <dbReference type="Proteomes" id="UP000009062"/>
    </source>
</evidence>
<dbReference type="eggNOG" id="arCOG07065">
    <property type="taxonomic scope" value="Archaea"/>
</dbReference>
<dbReference type="EMBL" id="CP003316">
    <property type="protein sequence ID" value="AFA38349.1"/>
    <property type="molecule type" value="Genomic_DNA"/>
</dbReference>
<dbReference type="Proteomes" id="UP000009062">
    <property type="component" value="Chromosome"/>
</dbReference>
<dbReference type="AlphaFoldDB" id="H6Q6W9"/>
<sequence>MDVKAHVEIYIVFNKEPPEEWMRFPGVRAIKAEELVSIDKKIVLVVGDRELAKQLGVGHLDEEEASELLQYLKRLLGGR</sequence>
<dbReference type="KEGG" id="pog:Pogu_0322"/>